<evidence type="ECO:0000313" key="2">
    <source>
        <dbReference type="Proteomes" id="UP000242636"/>
    </source>
</evidence>
<dbReference type="InterPro" id="IPR015919">
    <property type="entry name" value="Cadherin-like_sf"/>
</dbReference>
<protein>
    <recommendedName>
        <fullName evidence="3">Dystroglycan-type cadherin-like domain-containing protein</fullName>
    </recommendedName>
</protein>
<dbReference type="EMBL" id="MWLD01000022">
    <property type="protein sequence ID" value="OOV34868.1"/>
    <property type="molecule type" value="Genomic_DNA"/>
</dbReference>
<dbReference type="SUPFAM" id="SSF49313">
    <property type="entry name" value="Cadherin-like"/>
    <property type="match status" value="1"/>
</dbReference>
<organism evidence="1 2">
    <name type="scientific">Candidatus Synechococcus spongiarum LMB bulk15M</name>
    <dbReference type="NCBI Taxonomy" id="1943582"/>
    <lineage>
        <taxon>Bacteria</taxon>
        <taxon>Bacillati</taxon>
        <taxon>Cyanobacteriota</taxon>
        <taxon>Cyanophyceae</taxon>
        <taxon>Synechococcales</taxon>
        <taxon>Synechococcaceae</taxon>
        <taxon>Synechococcus</taxon>
    </lineage>
</organism>
<dbReference type="Proteomes" id="UP000242636">
    <property type="component" value="Unassembled WGS sequence"/>
</dbReference>
<proteinExistence type="predicted"/>
<reference evidence="1 2" key="1">
    <citation type="submission" date="2017-02" db="EMBL/GenBank/DDBJ databases">
        <title>Draft Genome Sequences of 'Candidatus Synechococcus spongiarum', Cyanobacterial Symbionts of the Mediterranean Sponge Aplysina aerophoba from two locations.</title>
        <authorList>
            <person name="Slaby B.M."/>
            <person name="Hentschel U."/>
        </authorList>
    </citation>
    <scope>NUCLEOTIDE SEQUENCE [LARGE SCALE GENOMIC DNA]</scope>
    <source>
        <strain evidence="1">LMB bulk15M</strain>
    </source>
</reference>
<gene>
    <name evidence="1" type="ORF">BV61_01900</name>
</gene>
<feature type="non-terminal residue" evidence="1">
    <location>
        <position position="105"/>
    </location>
</feature>
<dbReference type="InterPro" id="IPR013783">
    <property type="entry name" value="Ig-like_fold"/>
</dbReference>
<dbReference type="GO" id="GO:0016020">
    <property type="term" value="C:membrane"/>
    <property type="evidence" value="ECO:0007669"/>
    <property type="project" value="InterPro"/>
</dbReference>
<dbReference type="Gene3D" id="2.60.40.10">
    <property type="entry name" value="Immunoglobulins"/>
    <property type="match status" value="1"/>
</dbReference>
<sequence length="105" mass="11168">MPQSDLRPSFGDITVEDQSYTQGMEIAPLMLPAGTGGNDPLTYTLTPALPAGLMLDMATRYLSGTPSMPQEARQYTWTATDADGDTTTLEFSIAVAAAPEPRKVA</sequence>
<dbReference type="GO" id="GO:0005509">
    <property type="term" value="F:calcium ion binding"/>
    <property type="evidence" value="ECO:0007669"/>
    <property type="project" value="InterPro"/>
</dbReference>
<dbReference type="AlphaFoldDB" id="A0A1T1D2A1"/>
<evidence type="ECO:0000313" key="1">
    <source>
        <dbReference type="EMBL" id="OOV34868.1"/>
    </source>
</evidence>
<name>A0A1T1D2A1_9SYNE</name>
<comment type="caution">
    <text evidence="1">The sequence shown here is derived from an EMBL/GenBank/DDBJ whole genome shotgun (WGS) entry which is preliminary data.</text>
</comment>
<accession>A0A1T1D2A1</accession>
<keyword evidence="2" id="KW-1185">Reference proteome</keyword>
<dbReference type="Pfam" id="PF05345">
    <property type="entry name" value="He_PIG"/>
    <property type="match status" value="1"/>
</dbReference>
<evidence type="ECO:0008006" key="3">
    <source>
        <dbReference type="Google" id="ProtNLM"/>
    </source>
</evidence>